<name>A0ABW0GBT0_9PROT</name>
<feature type="transmembrane region" description="Helical" evidence="9">
    <location>
        <begin position="88"/>
        <end position="112"/>
    </location>
</feature>
<dbReference type="SUPFAM" id="SSF161098">
    <property type="entry name" value="MetI-like"/>
    <property type="match status" value="1"/>
</dbReference>
<keyword evidence="6" id="KW-0653">Protein transport</keyword>
<evidence type="ECO:0000256" key="5">
    <source>
        <dbReference type="ARBA" id="ARBA00022856"/>
    </source>
</evidence>
<comment type="subcellular location">
    <subcellularLocation>
        <location evidence="1 9">Cell membrane</location>
        <topology evidence="1 9">Multi-pass membrane protein</topology>
    </subcellularLocation>
</comment>
<dbReference type="EMBL" id="JBHSLC010000049">
    <property type="protein sequence ID" value="MFC5357617.1"/>
    <property type="molecule type" value="Genomic_DNA"/>
</dbReference>
<feature type="transmembrane region" description="Helical" evidence="9">
    <location>
        <begin position="202"/>
        <end position="231"/>
    </location>
</feature>
<dbReference type="Gene3D" id="1.10.3720.10">
    <property type="entry name" value="MetI-like"/>
    <property type="match status" value="1"/>
</dbReference>
<evidence type="ECO:0000256" key="6">
    <source>
        <dbReference type="ARBA" id="ARBA00022927"/>
    </source>
</evidence>
<evidence type="ECO:0000256" key="7">
    <source>
        <dbReference type="ARBA" id="ARBA00022989"/>
    </source>
</evidence>
<dbReference type="Pfam" id="PF00528">
    <property type="entry name" value="BPD_transp_1"/>
    <property type="match status" value="1"/>
</dbReference>
<dbReference type="PROSITE" id="PS50928">
    <property type="entry name" value="ABC_TM1"/>
    <property type="match status" value="1"/>
</dbReference>
<keyword evidence="5" id="KW-0571">Peptide transport</keyword>
<evidence type="ECO:0000256" key="4">
    <source>
        <dbReference type="ARBA" id="ARBA00022692"/>
    </source>
</evidence>
<dbReference type="InterPro" id="IPR050366">
    <property type="entry name" value="BP-dependent_transpt_permease"/>
</dbReference>
<feature type="transmembrane region" description="Helical" evidence="9">
    <location>
        <begin position="124"/>
        <end position="144"/>
    </location>
</feature>
<evidence type="ECO:0000256" key="2">
    <source>
        <dbReference type="ARBA" id="ARBA00022448"/>
    </source>
</evidence>
<keyword evidence="3" id="KW-1003">Cell membrane</keyword>
<evidence type="ECO:0000313" key="11">
    <source>
        <dbReference type="EMBL" id="MFC5357617.1"/>
    </source>
</evidence>
<keyword evidence="2 9" id="KW-0813">Transport</keyword>
<evidence type="ECO:0000256" key="1">
    <source>
        <dbReference type="ARBA" id="ARBA00004651"/>
    </source>
</evidence>
<accession>A0ABW0GBT0</accession>
<gene>
    <name evidence="11" type="ORF">ACFPMG_21635</name>
</gene>
<dbReference type="InterPro" id="IPR000515">
    <property type="entry name" value="MetI-like"/>
</dbReference>
<keyword evidence="7 9" id="KW-1133">Transmembrane helix</keyword>
<keyword evidence="4 9" id="KW-0812">Transmembrane</keyword>
<dbReference type="PANTHER" id="PTHR43386">
    <property type="entry name" value="OLIGOPEPTIDE TRANSPORT SYSTEM PERMEASE PROTEIN APPC"/>
    <property type="match status" value="1"/>
</dbReference>
<feature type="transmembrane region" description="Helical" evidence="9">
    <location>
        <begin position="254"/>
        <end position="275"/>
    </location>
</feature>
<reference evidence="12" key="1">
    <citation type="journal article" date="2019" name="Int. J. Syst. Evol. Microbiol.">
        <title>The Global Catalogue of Microorganisms (GCM) 10K type strain sequencing project: providing services to taxonomists for standard genome sequencing and annotation.</title>
        <authorList>
            <consortium name="The Broad Institute Genomics Platform"/>
            <consortium name="The Broad Institute Genome Sequencing Center for Infectious Disease"/>
            <person name="Wu L."/>
            <person name="Ma J."/>
        </authorList>
    </citation>
    <scope>NUCLEOTIDE SEQUENCE [LARGE SCALE GENOMIC DNA]</scope>
    <source>
        <strain evidence="12">CCUG 58760</strain>
    </source>
</reference>
<evidence type="ECO:0000256" key="8">
    <source>
        <dbReference type="ARBA" id="ARBA00023136"/>
    </source>
</evidence>
<dbReference type="InterPro" id="IPR035906">
    <property type="entry name" value="MetI-like_sf"/>
</dbReference>
<dbReference type="Proteomes" id="UP001596166">
    <property type="component" value="Unassembled WGS sequence"/>
</dbReference>
<feature type="transmembrane region" description="Helical" evidence="9">
    <location>
        <begin position="23"/>
        <end position="41"/>
    </location>
</feature>
<feature type="transmembrane region" description="Helical" evidence="9">
    <location>
        <begin position="150"/>
        <end position="167"/>
    </location>
</feature>
<protein>
    <submittedName>
        <fullName evidence="11">ABC transporter permease</fullName>
    </submittedName>
</protein>
<dbReference type="PANTHER" id="PTHR43386:SF1">
    <property type="entry name" value="D,D-DIPEPTIDE TRANSPORT SYSTEM PERMEASE PROTEIN DDPC-RELATED"/>
    <property type="match status" value="1"/>
</dbReference>
<comment type="caution">
    <text evidence="11">The sequence shown here is derived from an EMBL/GenBank/DDBJ whole genome shotgun (WGS) entry which is preliminary data.</text>
</comment>
<evidence type="ECO:0000259" key="10">
    <source>
        <dbReference type="PROSITE" id="PS50928"/>
    </source>
</evidence>
<dbReference type="CDD" id="cd06261">
    <property type="entry name" value="TM_PBP2"/>
    <property type="match status" value="1"/>
</dbReference>
<comment type="similarity">
    <text evidence="9">Belongs to the binding-protein-dependent transport system permease family.</text>
</comment>
<evidence type="ECO:0000256" key="3">
    <source>
        <dbReference type="ARBA" id="ARBA00022475"/>
    </source>
</evidence>
<keyword evidence="12" id="KW-1185">Reference proteome</keyword>
<dbReference type="RefSeq" id="WP_376997253.1">
    <property type="nucleotide sequence ID" value="NZ_JBHSLC010000049.1"/>
</dbReference>
<evidence type="ECO:0000256" key="9">
    <source>
        <dbReference type="RuleBase" id="RU363032"/>
    </source>
</evidence>
<evidence type="ECO:0000313" key="12">
    <source>
        <dbReference type="Proteomes" id="UP001596166"/>
    </source>
</evidence>
<feature type="domain" description="ABC transmembrane type-1" evidence="10">
    <location>
        <begin position="89"/>
        <end position="275"/>
    </location>
</feature>
<proteinExistence type="inferred from homology"/>
<organism evidence="11 12">
    <name type="scientific">Azospirillum himalayense</name>
    <dbReference type="NCBI Taxonomy" id="654847"/>
    <lineage>
        <taxon>Bacteria</taxon>
        <taxon>Pseudomonadati</taxon>
        <taxon>Pseudomonadota</taxon>
        <taxon>Alphaproteobacteria</taxon>
        <taxon>Rhodospirillales</taxon>
        <taxon>Azospirillaceae</taxon>
        <taxon>Azospirillum</taxon>
    </lineage>
</organism>
<sequence length="289" mass="31063">MALATPSSVTETRAATTRYRPSVSFLVGAAVFLFWVAAAVAGRHVVPHDPFAVQPALMLEPPSAEHVFGTDELGRDVFSRVLVGSRDILTVSFSAALLGTLFGTLLGLCMGYFRGPFDELFSRIGEAVISLPVIIMALVLIAALGRSNPALIGVIAFDFMWVVARTIRGAVLQESEKDYILAAKVRGDSALFVMVRELFPNVFPIVIVEFTVRMTFAVFAVANLSFLGFGVQPPAPDWGLLVAESYGSLISGEWWVALFPTLAIGSLVISIYTVANEANRWLSGSSLSS</sequence>
<keyword evidence="8 9" id="KW-0472">Membrane</keyword>